<reference evidence="1 2" key="1">
    <citation type="submission" date="2015-09" db="EMBL/GenBank/DDBJ databases">
        <title>Sorangium comparison.</title>
        <authorList>
            <person name="Zaburannyi N."/>
            <person name="Bunk B."/>
            <person name="Overmann J."/>
            <person name="Mueller R."/>
        </authorList>
    </citation>
    <scope>NUCLEOTIDE SEQUENCE [LARGE SCALE GENOMIC DNA]</scope>
    <source>
        <strain evidence="1 2">So ce26</strain>
    </source>
</reference>
<protein>
    <submittedName>
        <fullName evidence="1">Uncharacterized protein</fullName>
    </submittedName>
</protein>
<proteinExistence type="predicted"/>
<accession>A0A2L0F4W5</accession>
<dbReference type="AlphaFoldDB" id="A0A2L0F4W5"/>
<dbReference type="PROSITE" id="PS51257">
    <property type="entry name" value="PROKAR_LIPOPROTEIN"/>
    <property type="match status" value="1"/>
</dbReference>
<organism evidence="1 2">
    <name type="scientific">Sorangium cellulosum</name>
    <name type="common">Polyangium cellulosum</name>
    <dbReference type="NCBI Taxonomy" id="56"/>
    <lineage>
        <taxon>Bacteria</taxon>
        <taxon>Pseudomonadati</taxon>
        <taxon>Myxococcota</taxon>
        <taxon>Polyangia</taxon>
        <taxon>Polyangiales</taxon>
        <taxon>Polyangiaceae</taxon>
        <taxon>Sorangium</taxon>
    </lineage>
</organism>
<sequence length="229" mass="22917">MVKRWNAGFDWLAGLALFPLLTGCADLESTATVDAAAAGAVRITGLGSGALAASAVPATRYDLANGCYALRSVARNAYVARTLGGYAASAAALGGAEPFFLKPTALGKYLFHDDAGSFLAAGSLLTLGGLLGAAAVPAPTDAADWTVDIDAAGRFLVVSASTARALAVHPLNGHLVLVNAASAGEAARFTLEPTSGCAAFPEITTNSLGAPFRGESTAGPVLLTDPLIL</sequence>
<dbReference type="EMBL" id="CP012673">
    <property type="protein sequence ID" value="AUX46614.1"/>
    <property type="molecule type" value="Genomic_DNA"/>
</dbReference>
<evidence type="ECO:0000313" key="2">
    <source>
        <dbReference type="Proteomes" id="UP000238348"/>
    </source>
</evidence>
<name>A0A2L0F4W5_SORCE</name>
<evidence type="ECO:0000313" key="1">
    <source>
        <dbReference type="EMBL" id="AUX46614.1"/>
    </source>
</evidence>
<dbReference type="Proteomes" id="UP000238348">
    <property type="component" value="Chromosome"/>
</dbReference>
<gene>
    <name evidence="1" type="ORF">SOCE26_081200</name>
</gene>
<dbReference type="RefSeq" id="WP_104984766.1">
    <property type="nucleotide sequence ID" value="NZ_CP012673.1"/>
</dbReference>